<name>A0A2U3EHT2_PURLI</name>
<comment type="caution">
    <text evidence="2">The sequence shown here is derived from an EMBL/GenBank/DDBJ whole genome shotgun (WGS) entry which is preliminary data.</text>
</comment>
<accession>A0A2U3EHT2</accession>
<feature type="compositionally biased region" description="Basic and acidic residues" evidence="1">
    <location>
        <begin position="112"/>
        <end position="123"/>
    </location>
</feature>
<evidence type="ECO:0000313" key="3">
    <source>
        <dbReference type="Proteomes" id="UP000245956"/>
    </source>
</evidence>
<proteinExistence type="predicted"/>
<organism evidence="2 3">
    <name type="scientific">Purpureocillium lilacinum</name>
    <name type="common">Paecilomyces lilacinus</name>
    <dbReference type="NCBI Taxonomy" id="33203"/>
    <lineage>
        <taxon>Eukaryota</taxon>
        <taxon>Fungi</taxon>
        <taxon>Dikarya</taxon>
        <taxon>Ascomycota</taxon>
        <taxon>Pezizomycotina</taxon>
        <taxon>Sordariomycetes</taxon>
        <taxon>Hypocreomycetidae</taxon>
        <taxon>Hypocreales</taxon>
        <taxon>Ophiocordycipitaceae</taxon>
        <taxon>Purpureocillium</taxon>
    </lineage>
</organism>
<reference evidence="2 3" key="1">
    <citation type="journal article" date="2016" name="Front. Microbiol.">
        <title>Genome and transcriptome sequences reveal the specific parasitism of the nematophagous Purpureocillium lilacinum 36-1.</title>
        <authorList>
            <person name="Xie J."/>
            <person name="Li S."/>
            <person name="Mo C."/>
            <person name="Xiao X."/>
            <person name="Peng D."/>
            <person name="Wang G."/>
            <person name="Xiao Y."/>
        </authorList>
    </citation>
    <scope>NUCLEOTIDE SEQUENCE [LARGE SCALE GENOMIC DNA]</scope>
    <source>
        <strain evidence="2 3">36-1</strain>
    </source>
</reference>
<feature type="compositionally biased region" description="Polar residues" evidence="1">
    <location>
        <begin position="20"/>
        <end position="33"/>
    </location>
</feature>
<dbReference type="AlphaFoldDB" id="A0A2U3EHT2"/>
<evidence type="ECO:0000256" key="1">
    <source>
        <dbReference type="SAM" id="MobiDB-lite"/>
    </source>
</evidence>
<feature type="region of interest" description="Disordered" evidence="1">
    <location>
        <begin position="106"/>
        <end position="151"/>
    </location>
</feature>
<sequence length="309" mass="33394">MSGAARRTTAFNNVHSIQSCAASTTPSQLSTPPRRNLLTPGQKQHLGKDGTSPAHRTRTPRPRGFLSPDSTYIYAVRSWHRIVRHDSELSAALPAWSELYQEAGPRPTTWLDRGERNTARPQDRGIAGMALRSASRRKPGPDDAARNRTRSSKYAALASSFGLMVDRAWVPDGMNPPWRRSFLGSRGAAAISSRPRCTLHGPVCAVLGPQWGQPTVSSPVGGNPTERAQTSGLRPAQAGLTTVSPYRGPTRIFMPRELASAAIRSWRPPIGSARACVSALRDTPRLTDGMMPATGISSRPRPPVGPQES</sequence>
<protein>
    <submittedName>
        <fullName evidence="2">Uncharacterized protein</fullName>
    </submittedName>
</protein>
<dbReference type="EMBL" id="LCWV01000004">
    <property type="protein sequence ID" value="PWI74071.1"/>
    <property type="molecule type" value="Genomic_DNA"/>
</dbReference>
<feature type="region of interest" description="Disordered" evidence="1">
    <location>
        <begin position="283"/>
        <end position="309"/>
    </location>
</feature>
<dbReference type="Proteomes" id="UP000245956">
    <property type="component" value="Unassembled WGS sequence"/>
</dbReference>
<dbReference type="PROSITE" id="PS51257">
    <property type="entry name" value="PROKAR_LIPOPROTEIN"/>
    <property type="match status" value="1"/>
</dbReference>
<evidence type="ECO:0000313" key="2">
    <source>
        <dbReference type="EMBL" id="PWI74071.1"/>
    </source>
</evidence>
<feature type="compositionally biased region" description="Pro residues" evidence="1">
    <location>
        <begin position="300"/>
        <end position="309"/>
    </location>
</feature>
<feature type="region of interest" description="Disordered" evidence="1">
    <location>
        <begin position="20"/>
        <end position="67"/>
    </location>
</feature>
<gene>
    <name evidence="2" type="ORF">PCL_09347</name>
</gene>